<feature type="region of interest" description="Disordered" evidence="1">
    <location>
        <begin position="1"/>
        <end position="22"/>
    </location>
</feature>
<gene>
    <name evidence="2" type="ORF">J8A68_004837</name>
</gene>
<dbReference type="RefSeq" id="XP_049261917.1">
    <property type="nucleotide sequence ID" value="XM_049408839.1"/>
</dbReference>
<dbReference type="AlphaFoldDB" id="A0A8J5UWL2"/>
<sequence>MPSYTASEEQVQDSDCSHQRVEDTQVTSDAFKRVANPQELFTLYATRNFQRIHTIRFPSNERLNHIMKIRIDKVAHIMKFKIELKNQLQDAQINYDNYSKIPDFNNAAQDLFDMSDLSPNSQIFITESDFADFKSKTLEEMTLNQQHDKVSYHPNYDSIDLESFESYIEDVLKPAFTGDQNEMSIIAQLTYSQVS</sequence>
<comment type="caution">
    <text evidence="2">The sequence shown here is derived from an EMBL/GenBank/DDBJ whole genome shotgun (WGS) entry which is preliminary data.</text>
</comment>
<evidence type="ECO:0000313" key="3">
    <source>
        <dbReference type="Proteomes" id="UP000694255"/>
    </source>
</evidence>
<keyword evidence="3" id="KW-1185">Reference proteome</keyword>
<protein>
    <submittedName>
        <fullName evidence="2">Uncharacterized protein</fullName>
    </submittedName>
</protein>
<name>A0A8J5UWL2_9ASCO</name>
<dbReference type="Proteomes" id="UP000694255">
    <property type="component" value="Unassembled WGS sequence"/>
</dbReference>
<dbReference type="GeneID" id="73471637"/>
<dbReference type="EMBL" id="JAGSYN010000215">
    <property type="protein sequence ID" value="KAG7661684.1"/>
    <property type="molecule type" value="Genomic_DNA"/>
</dbReference>
<evidence type="ECO:0000313" key="2">
    <source>
        <dbReference type="EMBL" id="KAG7661684.1"/>
    </source>
</evidence>
<reference evidence="2 3" key="1">
    <citation type="journal article" date="2021" name="DNA Res.">
        <title>Genome analysis of Candida subhashii reveals its hybrid nature and dual mitochondrial genome conformations.</title>
        <authorList>
            <person name="Mixao V."/>
            <person name="Hegedusova E."/>
            <person name="Saus E."/>
            <person name="Pryszcz L.P."/>
            <person name="Cillingova A."/>
            <person name="Nosek J."/>
            <person name="Gabaldon T."/>
        </authorList>
    </citation>
    <scope>NUCLEOTIDE SEQUENCE [LARGE SCALE GENOMIC DNA]</scope>
    <source>
        <strain evidence="2 3">CBS 10753</strain>
    </source>
</reference>
<dbReference type="OrthoDB" id="4021150at2759"/>
<accession>A0A8J5UWL2</accession>
<proteinExistence type="predicted"/>
<organism evidence="2 3">
    <name type="scientific">[Candida] subhashii</name>
    <dbReference type="NCBI Taxonomy" id="561895"/>
    <lineage>
        <taxon>Eukaryota</taxon>
        <taxon>Fungi</taxon>
        <taxon>Dikarya</taxon>
        <taxon>Ascomycota</taxon>
        <taxon>Saccharomycotina</taxon>
        <taxon>Pichiomycetes</taxon>
        <taxon>Debaryomycetaceae</taxon>
        <taxon>Spathaspora</taxon>
    </lineage>
</organism>
<evidence type="ECO:0000256" key="1">
    <source>
        <dbReference type="SAM" id="MobiDB-lite"/>
    </source>
</evidence>